<keyword evidence="2" id="KW-0812">Transmembrane</keyword>
<keyword evidence="4" id="KW-1185">Reference proteome</keyword>
<feature type="transmembrane region" description="Helical" evidence="2">
    <location>
        <begin position="7"/>
        <end position="25"/>
    </location>
</feature>
<dbReference type="AlphaFoldDB" id="A0A517SDF2"/>
<gene>
    <name evidence="3" type="ORF">Pan44_21800</name>
</gene>
<accession>A0A517SDF2</accession>
<dbReference type="InParanoid" id="A0A517SDF2"/>
<dbReference type="Gene3D" id="3.40.190.10">
    <property type="entry name" value="Periplasmic binding protein-like II"/>
    <property type="match status" value="2"/>
</dbReference>
<evidence type="ECO:0000256" key="1">
    <source>
        <dbReference type="ARBA" id="ARBA00022729"/>
    </source>
</evidence>
<dbReference type="SUPFAM" id="SSF53850">
    <property type="entry name" value="Periplasmic binding protein-like II"/>
    <property type="match status" value="1"/>
</dbReference>
<keyword evidence="1" id="KW-0732">Signal</keyword>
<dbReference type="KEGG" id="ccos:Pan44_21800"/>
<organism evidence="3 4">
    <name type="scientific">Caulifigura coniformis</name>
    <dbReference type="NCBI Taxonomy" id="2527983"/>
    <lineage>
        <taxon>Bacteria</taxon>
        <taxon>Pseudomonadati</taxon>
        <taxon>Planctomycetota</taxon>
        <taxon>Planctomycetia</taxon>
        <taxon>Planctomycetales</taxon>
        <taxon>Planctomycetaceae</taxon>
        <taxon>Caulifigura</taxon>
    </lineage>
</organism>
<dbReference type="RefSeq" id="WP_145029961.1">
    <property type="nucleotide sequence ID" value="NZ_CP036271.1"/>
</dbReference>
<dbReference type="OrthoDB" id="9791045at2"/>
<sequence>MSSKSRAISGVVIFVVLMGAAWMLVSGRTKAALVVYCAHDAVFAEQLVSQFMAQTGMSVEATYDSEVAKSLGLVQRLEREQGNPVCGVFWNNEPLGTMSLAAKGVFEPYESPEATNRPAAFRDPENRWTGFGVRYRVWIVNTGKMAATREAVEERMNSGDLSRVAIAEPLYGTTLTHWSLLWNRLGADELQKWHRSLKERGCHFVKGNGAVRDLVAAGTCDLGMTDTDDFFGALDARAPVAMLPIRVQEQTIAIPNTVSIVKGARHPQAAQAFVDFLLSASSDLALAKSGSRQAPVHTGVAASELPPEMAEMHDWAKEAADLSGLTISRDECLAWLQKEFAP</sequence>
<protein>
    <submittedName>
        <fullName evidence="3">Putative binding protein component of ABC iron transporter</fullName>
    </submittedName>
</protein>
<evidence type="ECO:0000313" key="3">
    <source>
        <dbReference type="EMBL" id="QDT54153.1"/>
    </source>
</evidence>
<dbReference type="Proteomes" id="UP000315700">
    <property type="component" value="Chromosome"/>
</dbReference>
<keyword evidence="2" id="KW-1133">Transmembrane helix</keyword>
<evidence type="ECO:0000256" key="2">
    <source>
        <dbReference type="SAM" id="Phobius"/>
    </source>
</evidence>
<keyword evidence="2" id="KW-0472">Membrane</keyword>
<dbReference type="EMBL" id="CP036271">
    <property type="protein sequence ID" value="QDT54153.1"/>
    <property type="molecule type" value="Genomic_DNA"/>
</dbReference>
<dbReference type="PANTHER" id="PTHR30006:SF24">
    <property type="entry name" value="SLL0237 PROTEIN"/>
    <property type="match status" value="1"/>
</dbReference>
<reference evidence="3 4" key="1">
    <citation type="submission" date="2019-02" db="EMBL/GenBank/DDBJ databases">
        <title>Deep-cultivation of Planctomycetes and their phenomic and genomic characterization uncovers novel biology.</title>
        <authorList>
            <person name="Wiegand S."/>
            <person name="Jogler M."/>
            <person name="Boedeker C."/>
            <person name="Pinto D."/>
            <person name="Vollmers J."/>
            <person name="Rivas-Marin E."/>
            <person name="Kohn T."/>
            <person name="Peeters S.H."/>
            <person name="Heuer A."/>
            <person name="Rast P."/>
            <person name="Oberbeckmann S."/>
            <person name="Bunk B."/>
            <person name="Jeske O."/>
            <person name="Meyerdierks A."/>
            <person name="Storesund J.E."/>
            <person name="Kallscheuer N."/>
            <person name="Luecker S."/>
            <person name="Lage O.M."/>
            <person name="Pohl T."/>
            <person name="Merkel B.J."/>
            <person name="Hornburger P."/>
            <person name="Mueller R.-W."/>
            <person name="Bruemmer F."/>
            <person name="Labrenz M."/>
            <person name="Spormann A.M."/>
            <person name="Op den Camp H."/>
            <person name="Overmann J."/>
            <person name="Amann R."/>
            <person name="Jetten M.S.M."/>
            <person name="Mascher T."/>
            <person name="Medema M.H."/>
            <person name="Devos D.P."/>
            <person name="Kaster A.-K."/>
            <person name="Ovreas L."/>
            <person name="Rohde M."/>
            <person name="Galperin M.Y."/>
            <person name="Jogler C."/>
        </authorList>
    </citation>
    <scope>NUCLEOTIDE SEQUENCE [LARGE SCALE GENOMIC DNA]</scope>
    <source>
        <strain evidence="3 4">Pan44</strain>
    </source>
</reference>
<dbReference type="Pfam" id="PF13531">
    <property type="entry name" value="SBP_bac_11"/>
    <property type="match status" value="1"/>
</dbReference>
<evidence type="ECO:0000313" key="4">
    <source>
        <dbReference type="Proteomes" id="UP000315700"/>
    </source>
</evidence>
<name>A0A517SDF2_9PLAN</name>
<proteinExistence type="predicted"/>
<dbReference type="PANTHER" id="PTHR30006">
    <property type="entry name" value="THIAMINE-BINDING PERIPLASMIC PROTEIN-RELATED"/>
    <property type="match status" value="1"/>
</dbReference>